<sequence>MQPLLPLDGIAGFRFLERSLADQQNRFAAGPLVERELGYFRERIADIQSAEELVGDYRLLRVALGAFGLGDEVDKRFFLRRILEEGTGSPDALARKLVDPRYREFSAAFGFGDPGGARTGLPGFAEAIAEQYKVREFEVAVGEQNTDFRLALELKRDIGAIAASPSASTAGWFRVMGSTPLRTVFEAALNLPGQVAQLDIERQRDVFEERALAVFGDRGVDQFTDPGKVDRLIERFFAVRSVDQSAVQSPLVGLFQPLAPLQSTGSQNRFTARLLP</sequence>
<dbReference type="InterPro" id="IPR023157">
    <property type="entry name" value="AGR-C-984p-like_sf"/>
</dbReference>
<dbReference type="AlphaFoldDB" id="A0A7S9LPZ3"/>
<proteinExistence type="predicted"/>
<name>A0A7S9LPZ3_9RHOB</name>
<organism evidence="1 2">
    <name type="scientific">Pontivivens ytuae</name>
    <dbReference type="NCBI Taxonomy" id="2789856"/>
    <lineage>
        <taxon>Bacteria</taxon>
        <taxon>Pseudomonadati</taxon>
        <taxon>Pseudomonadota</taxon>
        <taxon>Alphaproteobacteria</taxon>
        <taxon>Rhodobacterales</taxon>
        <taxon>Paracoccaceae</taxon>
        <taxon>Pontivivens</taxon>
    </lineage>
</organism>
<dbReference type="Gene3D" id="1.10.3700.10">
    <property type="entry name" value="AGR C 984p-like"/>
    <property type="match status" value="1"/>
</dbReference>
<dbReference type="KEGG" id="poz:I0K15_14920"/>
<gene>
    <name evidence="1" type="ORF">I0K15_14920</name>
</gene>
<reference evidence="1 2" key="1">
    <citation type="submission" date="2020-11" db="EMBL/GenBank/DDBJ databases">
        <title>Description of Pontivivens ytuae sp. nov. isolated from deep sea sediment of Mariana Trench.</title>
        <authorList>
            <person name="Wang Z."/>
            <person name="Sun Q.-L."/>
            <person name="Xu X.-D."/>
            <person name="Tang Y.-Z."/>
            <person name="Zhang J."/>
        </authorList>
    </citation>
    <scope>NUCLEOTIDE SEQUENCE [LARGE SCALE GENOMIC DNA]</scope>
    <source>
        <strain evidence="1 2">MT2928</strain>
    </source>
</reference>
<dbReference type="Pfam" id="PF06748">
    <property type="entry name" value="DUF1217"/>
    <property type="match status" value="1"/>
</dbReference>
<evidence type="ECO:0000313" key="2">
    <source>
        <dbReference type="Proteomes" id="UP000594800"/>
    </source>
</evidence>
<protein>
    <submittedName>
        <fullName evidence="1">DUF1217 domain-containing protein</fullName>
    </submittedName>
</protein>
<keyword evidence="2" id="KW-1185">Reference proteome</keyword>
<dbReference type="Proteomes" id="UP000594800">
    <property type="component" value="Chromosome"/>
</dbReference>
<dbReference type="InterPro" id="IPR010626">
    <property type="entry name" value="DUF1217"/>
</dbReference>
<dbReference type="RefSeq" id="WP_196102293.1">
    <property type="nucleotide sequence ID" value="NZ_CP064942.1"/>
</dbReference>
<dbReference type="EMBL" id="CP064942">
    <property type="protein sequence ID" value="QPH53082.1"/>
    <property type="molecule type" value="Genomic_DNA"/>
</dbReference>
<dbReference type="SUPFAM" id="SSF158837">
    <property type="entry name" value="AGR C 984p-like"/>
    <property type="match status" value="1"/>
</dbReference>
<evidence type="ECO:0000313" key="1">
    <source>
        <dbReference type="EMBL" id="QPH53082.1"/>
    </source>
</evidence>
<accession>A0A7S9LPZ3</accession>